<evidence type="ECO:0000259" key="2">
    <source>
        <dbReference type="Pfam" id="PF24626"/>
    </source>
</evidence>
<comment type="caution">
    <text evidence="3">The sequence shown here is derived from an EMBL/GenBank/DDBJ whole genome shotgun (WGS) entry which is preliminary data.</text>
</comment>
<dbReference type="Pfam" id="PF24626">
    <property type="entry name" value="SH3_Tf2-1"/>
    <property type="match status" value="1"/>
</dbReference>
<protein>
    <submittedName>
        <fullName evidence="3">Unnamed protein product</fullName>
    </submittedName>
</protein>
<evidence type="ECO:0000256" key="1">
    <source>
        <dbReference type="SAM" id="MobiDB-lite"/>
    </source>
</evidence>
<evidence type="ECO:0000313" key="3">
    <source>
        <dbReference type="EMBL" id="GMF53077.1"/>
    </source>
</evidence>
<evidence type="ECO:0000313" key="4">
    <source>
        <dbReference type="Proteomes" id="UP001165121"/>
    </source>
</evidence>
<organism evidence="3 4">
    <name type="scientific">Phytophthora fragariaefolia</name>
    <dbReference type="NCBI Taxonomy" id="1490495"/>
    <lineage>
        <taxon>Eukaryota</taxon>
        <taxon>Sar</taxon>
        <taxon>Stramenopiles</taxon>
        <taxon>Oomycota</taxon>
        <taxon>Peronosporomycetes</taxon>
        <taxon>Peronosporales</taxon>
        <taxon>Peronosporaceae</taxon>
        <taxon>Phytophthora</taxon>
    </lineage>
</organism>
<feature type="region of interest" description="Disordered" evidence="1">
    <location>
        <begin position="139"/>
        <end position="336"/>
    </location>
</feature>
<sequence length="336" mass="36276">MRLASLRKHLSTFVDNRLNVISRVRDAMAQAQDRQKQYSDRNGRGNLNVFNVGDLVLLDTRNLPLDTVSSVGSNKLKHRFIGPFAVLGRHGNAYTIDLPMSMKTHPTFYVGRLKRYHDPQGQSTPDDPSQGQEEVIVQNETESQTPLGVPRKPVQARGKRVASPAGRMTKVRAVGAPQQGLHKPGGPSVAHHKRESRTTVGSRAAGSHGARAAQIGGDKPPGEVSTLRQRPLGGQHGHGDHGSNDGGSGPQRGGPPEPPASRTGRQLDRQGQGPTQSRLRKGDHGRDASLPVAMQPLGRRSSTEIENPQPLSEARSRTRSPPALLDRTGTETSTTM</sequence>
<dbReference type="Proteomes" id="UP001165121">
    <property type="component" value="Unassembled WGS sequence"/>
</dbReference>
<reference evidence="3" key="1">
    <citation type="submission" date="2023-04" db="EMBL/GenBank/DDBJ databases">
        <title>Phytophthora fragariaefolia NBRC 109709.</title>
        <authorList>
            <person name="Ichikawa N."/>
            <person name="Sato H."/>
            <person name="Tonouchi N."/>
        </authorList>
    </citation>
    <scope>NUCLEOTIDE SEQUENCE</scope>
    <source>
        <strain evidence="3">NBRC 109709</strain>
    </source>
</reference>
<dbReference type="EMBL" id="BSXT01003228">
    <property type="protein sequence ID" value="GMF53077.1"/>
    <property type="molecule type" value="Genomic_DNA"/>
</dbReference>
<feature type="compositionally biased region" description="Low complexity" evidence="1">
    <location>
        <begin position="201"/>
        <end position="213"/>
    </location>
</feature>
<accession>A0A9W7D3S4</accession>
<proteinExistence type="predicted"/>
<name>A0A9W7D3S4_9STRA</name>
<dbReference type="AlphaFoldDB" id="A0A9W7D3S4"/>
<gene>
    <name evidence="3" type="ORF">Pfra01_002184900</name>
</gene>
<keyword evidence="4" id="KW-1185">Reference proteome</keyword>
<feature type="domain" description="Tf2-1-like SH3-like" evidence="2">
    <location>
        <begin position="53"/>
        <end position="117"/>
    </location>
</feature>
<dbReference type="InterPro" id="IPR056924">
    <property type="entry name" value="SH3_Tf2-1"/>
</dbReference>
<dbReference type="OrthoDB" id="125101at2759"/>